<sequence>MKILHNPRCSKSREALKLLEEKGVKPEVIKYMDDHLSLSDLKNIIDLLRIKPVQLVRTKESFWKENFAGKNLSDDEIVQAMIDFPQLMERPIVIEGDRAIIGRPTEKVIELLP</sequence>
<dbReference type="PROSITE" id="PS51353">
    <property type="entry name" value="ARSC"/>
    <property type="match status" value="1"/>
</dbReference>
<reference evidence="4 5" key="1">
    <citation type="submission" date="2017-05" db="EMBL/GenBank/DDBJ databases">
        <authorList>
            <person name="Varghese N."/>
            <person name="Submissions S."/>
        </authorList>
    </citation>
    <scope>NUCLEOTIDE SEQUENCE [LARGE SCALE GENOMIC DNA]</scope>
    <source>
        <strain evidence="4 5">DSM 21342</strain>
    </source>
</reference>
<organism evidence="4 5">
    <name type="scientific">Solitalea koreensis</name>
    <dbReference type="NCBI Taxonomy" id="543615"/>
    <lineage>
        <taxon>Bacteria</taxon>
        <taxon>Pseudomonadati</taxon>
        <taxon>Bacteroidota</taxon>
        <taxon>Sphingobacteriia</taxon>
        <taxon>Sphingobacteriales</taxon>
        <taxon>Sphingobacteriaceae</taxon>
        <taxon>Solitalea</taxon>
    </lineage>
</organism>
<dbReference type="Gene3D" id="3.40.30.10">
    <property type="entry name" value="Glutaredoxin"/>
    <property type="match status" value="1"/>
</dbReference>
<proteinExistence type="inferred from homology"/>
<dbReference type="InterPro" id="IPR006659">
    <property type="entry name" value="Arsenate_reductase"/>
</dbReference>
<protein>
    <submittedName>
        <fullName evidence="4">Arsenate reductase</fullName>
    </submittedName>
</protein>
<dbReference type="Proteomes" id="UP000315971">
    <property type="component" value="Unassembled WGS sequence"/>
</dbReference>
<name>A0A521B0W5_9SPHI</name>
<evidence type="ECO:0000313" key="5">
    <source>
        <dbReference type="Proteomes" id="UP000315971"/>
    </source>
</evidence>
<gene>
    <name evidence="4" type="ORF">SAMN06265350_101600</name>
</gene>
<evidence type="ECO:0000256" key="2">
    <source>
        <dbReference type="ARBA" id="ARBA00023002"/>
    </source>
</evidence>
<keyword evidence="2" id="KW-0560">Oxidoreductase</keyword>
<dbReference type="OrthoDB" id="9808142at2"/>
<evidence type="ECO:0000256" key="3">
    <source>
        <dbReference type="PROSITE-ProRule" id="PRU01282"/>
    </source>
</evidence>
<dbReference type="RefSeq" id="WP_142601310.1">
    <property type="nucleotide sequence ID" value="NZ_FXSZ01000001.1"/>
</dbReference>
<keyword evidence="5" id="KW-1185">Reference proteome</keyword>
<dbReference type="EMBL" id="FXSZ01000001">
    <property type="protein sequence ID" value="SMO40754.1"/>
    <property type="molecule type" value="Genomic_DNA"/>
</dbReference>
<dbReference type="PANTHER" id="PTHR30041:SF4">
    <property type="entry name" value="ARSENATE REDUCTASE"/>
    <property type="match status" value="1"/>
</dbReference>
<dbReference type="PANTHER" id="PTHR30041">
    <property type="entry name" value="ARSENATE REDUCTASE"/>
    <property type="match status" value="1"/>
</dbReference>
<comment type="similarity">
    <text evidence="1 3">Belongs to the ArsC family.</text>
</comment>
<dbReference type="Pfam" id="PF03960">
    <property type="entry name" value="ArsC"/>
    <property type="match status" value="1"/>
</dbReference>
<accession>A0A521B0W5</accession>
<evidence type="ECO:0000313" key="4">
    <source>
        <dbReference type="EMBL" id="SMO40754.1"/>
    </source>
</evidence>
<dbReference type="GO" id="GO:0008794">
    <property type="term" value="F:arsenate reductase (glutaredoxin) activity"/>
    <property type="evidence" value="ECO:0007669"/>
    <property type="project" value="InterPro"/>
</dbReference>
<dbReference type="InterPro" id="IPR006660">
    <property type="entry name" value="Arsenate_reductase-like"/>
</dbReference>
<dbReference type="AlphaFoldDB" id="A0A521B0W5"/>
<dbReference type="SUPFAM" id="SSF52833">
    <property type="entry name" value="Thioredoxin-like"/>
    <property type="match status" value="1"/>
</dbReference>
<dbReference type="CDD" id="cd03034">
    <property type="entry name" value="ArsC_ArsC"/>
    <property type="match status" value="1"/>
</dbReference>
<dbReference type="InterPro" id="IPR036249">
    <property type="entry name" value="Thioredoxin-like_sf"/>
</dbReference>
<dbReference type="NCBIfam" id="TIGR00014">
    <property type="entry name" value="arsC"/>
    <property type="match status" value="1"/>
</dbReference>
<evidence type="ECO:0000256" key="1">
    <source>
        <dbReference type="ARBA" id="ARBA00007198"/>
    </source>
</evidence>